<evidence type="ECO:0000256" key="3">
    <source>
        <dbReference type="ARBA" id="ARBA00022801"/>
    </source>
</evidence>
<keyword evidence="2" id="KW-0808">Transferase</keyword>
<keyword evidence="8" id="KW-1185">Reference proteome</keyword>
<dbReference type="GO" id="GO:0016410">
    <property type="term" value="F:N-acyltransferase activity"/>
    <property type="evidence" value="ECO:0007669"/>
    <property type="project" value="Ensembl"/>
</dbReference>
<keyword evidence="3" id="KW-0378">Hydrolase</keyword>
<dbReference type="InterPro" id="IPR051496">
    <property type="entry name" value="H-rev107_PLA/AT"/>
</dbReference>
<keyword evidence="5" id="KW-0812">Transmembrane</keyword>
<dbReference type="GeneTree" id="ENSGT00940000162878"/>
<dbReference type="GO" id="GO:0004623">
    <property type="term" value="F:phospholipase A2 activity"/>
    <property type="evidence" value="ECO:0007669"/>
    <property type="project" value="Ensembl"/>
</dbReference>
<gene>
    <name evidence="7" type="primary">PLAAT4</name>
</gene>
<dbReference type="Proteomes" id="UP000005225">
    <property type="component" value="Unassembled WGS sequence"/>
</dbReference>
<evidence type="ECO:0000256" key="2">
    <source>
        <dbReference type="ARBA" id="ARBA00022679"/>
    </source>
</evidence>
<dbReference type="PANTHER" id="PTHR13943:SF36">
    <property type="entry name" value="PHOSPHOLIPASE A AND ACYLTRANSFERASE 4"/>
    <property type="match status" value="1"/>
</dbReference>
<reference evidence="7" key="2">
    <citation type="submission" date="2025-08" db="UniProtKB">
        <authorList>
            <consortium name="Ensembl"/>
        </authorList>
    </citation>
    <scope>IDENTIFICATION</scope>
</reference>
<dbReference type="FunCoup" id="H0WRI8">
    <property type="interactions" value="35"/>
</dbReference>
<dbReference type="STRING" id="30611.ENSOGAP00000004646"/>
<dbReference type="AlphaFoldDB" id="H0WRI8"/>
<dbReference type="GO" id="GO:0016020">
    <property type="term" value="C:membrane"/>
    <property type="evidence" value="ECO:0007669"/>
    <property type="project" value="Ensembl"/>
</dbReference>
<keyword evidence="5" id="KW-0472">Membrane</keyword>
<proteinExistence type="inferred from homology"/>
<sequence>MLQSQQEPKPGDLIEIFRIGYEHWAIYVGDGYVIHLAPPSEYPGAGSSSIFSVLSNRAEVKLEPLEAVVGGCSYRVNNHLDGKYKPRPVQEIIKAAREEVGKEIVYSVVTRNCEHFVTNLRYDKPCCRQVEKAMIGVGATLGVGALATLVYAVMTRKRQNQ</sequence>
<evidence type="ECO:0000256" key="1">
    <source>
        <dbReference type="ARBA" id="ARBA00007824"/>
    </source>
</evidence>
<keyword evidence="4" id="KW-0443">Lipid metabolism</keyword>
<evidence type="ECO:0000259" key="6">
    <source>
        <dbReference type="PROSITE" id="PS51934"/>
    </source>
</evidence>
<reference evidence="8" key="1">
    <citation type="submission" date="2011-03" db="EMBL/GenBank/DDBJ databases">
        <title>Version 3 of the genome sequence of Otolemur garnettii (Bushbaby).</title>
        <authorList>
            <consortium name="The Broad Institute Genome Sequencing Platform"/>
            <person name="Di Palma F."/>
            <person name="Johnson J."/>
            <person name="Lander E.S."/>
            <person name="Lindblad-Toh K."/>
            <person name="Jaffe D.B."/>
            <person name="Gnerre S."/>
            <person name="MacCallum I."/>
            <person name="Przybylski D."/>
            <person name="Ribeiro F.J."/>
            <person name="Burton J.N."/>
            <person name="Walker B.J."/>
            <person name="Sharpe T."/>
            <person name="Hall G."/>
        </authorList>
    </citation>
    <scope>NUCLEOTIDE SEQUENCE [LARGE SCALE GENOMIC DNA]</scope>
</reference>
<evidence type="ECO:0000256" key="5">
    <source>
        <dbReference type="SAM" id="Phobius"/>
    </source>
</evidence>
<dbReference type="eggNOG" id="ENOG502S0JN">
    <property type="taxonomic scope" value="Eukaryota"/>
</dbReference>
<evidence type="ECO:0000313" key="8">
    <source>
        <dbReference type="Proteomes" id="UP000005225"/>
    </source>
</evidence>
<dbReference type="Pfam" id="PF04970">
    <property type="entry name" value="LRAT"/>
    <property type="match status" value="1"/>
</dbReference>
<dbReference type="GO" id="GO:0045618">
    <property type="term" value="P:positive regulation of keratinocyte differentiation"/>
    <property type="evidence" value="ECO:0007669"/>
    <property type="project" value="Ensembl"/>
</dbReference>
<dbReference type="OMA" id="VPECRQV"/>
<comment type="similarity">
    <text evidence="1">Belongs to the H-rev107 family.</text>
</comment>
<dbReference type="PROSITE" id="PS51934">
    <property type="entry name" value="LRAT"/>
    <property type="match status" value="1"/>
</dbReference>
<feature type="transmembrane region" description="Helical" evidence="5">
    <location>
        <begin position="133"/>
        <end position="154"/>
    </location>
</feature>
<dbReference type="GO" id="GO:0005737">
    <property type="term" value="C:cytoplasm"/>
    <property type="evidence" value="ECO:0007669"/>
    <property type="project" value="TreeGrafter"/>
</dbReference>
<dbReference type="Gene3D" id="3.90.1720.10">
    <property type="entry name" value="endopeptidase domain like (from Nostoc punctiforme)"/>
    <property type="match status" value="1"/>
</dbReference>
<dbReference type="GO" id="GO:0008970">
    <property type="term" value="F:phospholipase A1 activity"/>
    <property type="evidence" value="ECO:0007669"/>
    <property type="project" value="Ensembl"/>
</dbReference>
<dbReference type="PANTHER" id="PTHR13943">
    <property type="entry name" value="HRAS-LIKE SUPPRESSOR - RELATED"/>
    <property type="match status" value="1"/>
</dbReference>
<protein>
    <submittedName>
        <fullName evidence="7">Phospholipase A and acyltransferase 4</fullName>
    </submittedName>
</protein>
<keyword evidence="5" id="KW-1133">Transmembrane helix</keyword>
<reference evidence="7" key="3">
    <citation type="submission" date="2025-09" db="UniProtKB">
        <authorList>
            <consortium name="Ensembl"/>
        </authorList>
    </citation>
    <scope>IDENTIFICATION</scope>
</reference>
<feature type="domain" description="LRAT" evidence="6">
    <location>
        <begin position="13"/>
        <end position="129"/>
    </location>
</feature>
<accession>H0WRI8</accession>
<dbReference type="EMBL" id="AAQR03147443">
    <property type="status" value="NOT_ANNOTATED_CDS"/>
    <property type="molecule type" value="Genomic_DNA"/>
</dbReference>
<dbReference type="HOGENOM" id="CLU_109418_0_1_1"/>
<name>H0WRI8_OTOGA</name>
<dbReference type="InterPro" id="IPR007053">
    <property type="entry name" value="LRAT_dom"/>
</dbReference>
<dbReference type="Ensembl" id="ENSOGAT00000005199.2">
    <property type="protein sequence ID" value="ENSOGAP00000004646.2"/>
    <property type="gene ID" value="ENSOGAG00000005197.2"/>
</dbReference>
<dbReference type="GO" id="GO:0070292">
    <property type="term" value="P:N-acylphosphatidylethanolamine metabolic process"/>
    <property type="evidence" value="ECO:0007669"/>
    <property type="project" value="Ensembl"/>
</dbReference>
<dbReference type="InParanoid" id="H0WRI8"/>
<organism evidence="7 8">
    <name type="scientific">Otolemur garnettii</name>
    <name type="common">Small-eared galago</name>
    <name type="synonym">Garnett's greater bushbaby</name>
    <dbReference type="NCBI Taxonomy" id="30611"/>
    <lineage>
        <taxon>Eukaryota</taxon>
        <taxon>Metazoa</taxon>
        <taxon>Chordata</taxon>
        <taxon>Craniata</taxon>
        <taxon>Vertebrata</taxon>
        <taxon>Euteleostomi</taxon>
        <taxon>Mammalia</taxon>
        <taxon>Eutheria</taxon>
        <taxon>Euarchontoglires</taxon>
        <taxon>Primates</taxon>
        <taxon>Strepsirrhini</taxon>
        <taxon>Lorisiformes</taxon>
        <taxon>Galagidae</taxon>
        <taxon>Otolemur</taxon>
    </lineage>
</organism>
<evidence type="ECO:0000256" key="4">
    <source>
        <dbReference type="ARBA" id="ARBA00023098"/>
    </source>
</evidence>
<evidence type="ECO:0000313" key="7">
    <source>
        <dbReference type="Ensembl" id="ENSOGAP00000004646.2"/>
    </source>
</evidence>